<dbReference type="PANTHER" id="PTHR30383">
    <property type="entry name" value="THIOESTERASE 1/PROTEASE 1/LYSOPHOSPHOLIPASE L1"/>
    <property type="match status" value="1"/>
</dbReference>
<accession>A0A398B2H1</accession>
<keyword evidence="4" id="KW-1185">Reference proteome</keyword>
<sequence>MRKIPFLCAMLLLLTSCSIYGSSDKVMLNPKKELALELKKSIPPSFFPRKLRVVAAGDSLTEGVGDSRRRGGYLPYLAVKLEKDQSVKEVTVRNYGVSGNRTDQLLGRLRQPEVDAEIKKADIVLVTIGGNDLMKVIKQNIDSLEMDDFKAELADYQTRVESIIHHIDTLNPEAAIVLIGVYNPFFVWFSDIKEMDEVVEGWNKAGEAVIRKYDNAYFVGIQDIFQESKTNLLYTDKFHPNDKGYRLIADRVYASLEGKPIKLLADRAYTAGKGEKN</sequence>
<evidence type="ECO:0000313" key="4">
    <source>
        <dbReference type="Proteomes" id="UP000265816"/>
    </source>
</evidence>
<proteinExistence type="predicted"/>
<dbReference type="AlphaFoldDB" id="A0A398B2H1"/>
<comment type="caution">
    <text evidence="3">The sequence shown here is derived from an EMBL/GenBank/DDBJ whole genome shotgun (WGS) entry which is preliminary data.</text>
</comment>
<evidence type="ECO:0000259" key="2">
    <source>
        <dbReference type="Pfam" id="PF13472"/>
    </source>
</evidence>
<protein>
    <submittedName>
        <fullName evidence="3">GDSL family lipase</fullName>
    </submittedName>
</protein>
<dbReference type="InterPro" id="IPR051532">
    <property type="entry name" value="Ester_Hydrolysis_Enzymes"/>
</dbReference>
<dbReference type="OrthoDB" id="252349at2"/>
<gene>
    <name evidence="3" type="ORF">D1970_13485</name>
</gene>
<dbReference type="RefSeq" id="WP_119113397.1">
    <property type="nucleotide sequence ID" value="NZ_CBCSEO010000010.1"/>
</dbReference>
<dbReference type="PANTHER" id="PTHR30383:SF27">
    <property type="entry name" value="SPORE GERMINATION LIPASE LIPC"/>
    <property type="match status" value="1"/>
</dbReference>
<dbReference type="CDD" id="cd04506">
    <property type="entry name" value="SGNH_hydrolase_YpmR_like"/>
    <property type="match status" value="1"/>
</dbReference>
<dbReference type="InterPro" id="IPR036514">
    <property type="entry name" value="SGNH_hydro_sf"/>
</dbReference>
<organism evidence="3 4">
    <name type="scientific">Mesobacillus zeae</name>
    <dbReference type="NCBI Taxonomy" id="1917180"/>
    <lineage>
        <taxon>Bacteria</taxon>
        <taxon>Bacillati</taxon>
        <taxon>Bacillota</taxon>
        <taxon>Bacilli</taxon>
        <taxon>Bacillales</taxon>
        <taxon>Bacillaceae</taxon>
        <taxon>Mesobacillus</taxon>
    </lineage>
</organism>
<dbReference type="EMBL" id="QWVT01000023">
    <property type="protein sequence ID" value="RID84129.1"/>
    <property type="molecule type" value="Genomic_DNA"/>
</dbReference>
<evidence type="ECO:0000313" key="3">
    <source>
        <dbReference type="EMBL" id="RID84129.1"/>
    </source>
</evidence>
<name>A0A398B2H1_9BACI</name>
<evidence type="ECO:0000256" key="1">
    <source>
        <dbReference type="SAM" id="SignalP"/>
    </source>
</evidence>
<reference evidence="3 4" key="1">
    <citation type="submission" date="2018-08" db="EMBL/GenBank/DDBJ databases">
        <title>Bacillus jemisoniae sp. nov., Bacillus chryseoplanitiae sp. nov., Bacillus resnikiae sp. nov., and Bacillus frankliniae sp. nov., isolated from Viking spacecraft and associated surfaces.</title>
        <authorList>
            <person name="Seuylemezian A."/>
            <person name="Vaishampayan P."/>
        </authorList>
    </citation>
    <scope>NUCLEOTIDE SEQUENCE [LARGE SCALE GENOMIC DNA]</scope>
    <source>
        <strain evidence="3 4">JJ-247</strain>
    </source>
</reference>
<keyword evidence="1" id="KW-0732">Signal</keyword>
<dbReference type="GO" id="GO:0004622">
    <property type="term" value="F:phosphatidylcholine lysophospholipase activity"/>
    <property type="evidence" value="ECO:0007669"/>
    <property type="project" value="TreeGrafter"/>
</dbReference>
<feature type="domain" description="SGNH hydrolase-type esterase" evidence="2">
    <location>
        <begin position="56"/>
        <end position="247"/>
    </location>
</feature>
<dbReference type="Gene3D" id="3.40.50.1110">
    <property type="entry name" value="SGNH hydrolase"/>
    <property type="match status" value="1"/>
</dbReference>
<dbReference type="SUPFAM" id="SSF52266">
    <property type="entry name" value="SGNH hydrolase"/>
    <property type="match status" value="1"/>
</dbReference>
<dbReference type="InterPro" id="IPR013830">
    <property type="entry name" value="SGNH_hydro"/>
</dbReference>
<feature type="chain" id="PRO_5038838002" evidence="1">
    <location>
        <begin position="22"/>
        <end position="277"/>
    </location>
</feature>
<dbReference type="PROSITE" id="PS51257">
    <property type="entry name" value="PROKAR_LIPOPROTEIN"/>
    <property type="match status" value="1"/>
</dbReference>
<dbReference type="Pfam" id="PF13472">
    <property type="entry name" value="Lipase_GDSL_2"/>
    <property type="match status" value="1"/>
</dbReference>
<feature type="signal peptide" evidence="1">
    <location>
        <begin position="1"/>
        <end position="21"/>
    </location>
</feature>
<dbReference type="Proteomes" id="UP000265816">
    <property type="component" value="Unassembled WGS sequence"/>
</dbReference>